<dbReference type="Pfam" id="PF15919">
    <property type="entry name" value="HicB_lk_antitox"/>
    <property type="match status" value="1"/>
</dbReference>
<reference evidence="3" key="1">
    <citation type="journal article" date="2010" name="Environ. Microbiol.">
        <title>The genome of Syntrophomonas wolfei: new insights into syntrophic metabolism and biohydrogen production.</title>
        <authorList>
            <person name="Sieber J.R."/>
            <person name="Sims D.R."/>
            <person name="Han C."/>
            <person name="Kim E."/>
            <person name="Lykidis A."/>
            <person name="Lapidus A.L."/>
            <person name="McDonnald E."/>
            <person name="Rohlin L."/>
            <person name="Culley D.E."/>
            <person name="Gunsalus R."/>
            <person name="McInerney M.J."/>
        </authorList>
    </citation>
    <scope>NUCLEOTIDE SEQUENCE [LARGE SCALE GENOMIC DNA]</scope>
    <source>
        <strain evidence="3">DSM 2245B / Goettingen</strain>
    </source>
</reference>
<protein>
    <recommendedName>
        <fullName evidence="1">HicB-like antitoxin of toxin-antitoxin system domain-containing protein</fullName>
    </recommendedName>
</protein>
<gene>
    <name evidence="2" type="ordered locus">Swol_0620</name>
</gene>
<evidence type="ECO:0000259" key="1">
    <source>
        <dbReference type="Pfam" id="PF15919"/>
    </source>
</evidence>
<dbReference type="HOGENOM" id="CLU_114047_3_0_9"/>
<dbReference type="InterPro" id="IPR035069">
    <property type="entry name" value="TTHA1013/TTHA0281-like"/>
</dbReference>
<dbReference type="OrthoDB" id="5419659at2"/>
<evidence type="ECO:0000313" key="3">
    <source>
        <dbReference type="Proteomes" id="UP000001968"/>
    </source>
</evidence>
<name>Q0AZA5_SYNWW</name>
<feature type="domain" description="HicB-like antitoxin of toxin-antitoxin system" evidence="1">
    <location>
        <begin position="6"/>
        <end position="55"/>
    </location>
</feature>
<keyword evidence="3" id="KW-1185">Reference proteome</keyword>
<sequence length="72" mass="8153">MKKYNFIVLIEKDEDGMLVASVPALKGCHSQGKTMDELLARIKEAIELCLEVEQEDVFNNQFVGVQQIEVQV</sequence>
<accession>Q0AZA5</accession>
<dbReference type="PANTHER" id="PTHR34504:SF2">
    <property type="entry name" value="UPF0150 PROTEIN SSL0259"/>
    <property type="match status" value="1"/>
</dbReference>
<organism evidence="2 3">
    <name type="scientific">Syntrophomonas wolfei subsp. wolfei (strain DSM 2245B / Goettingen)</name>
    <dbReference type="NCBI Taxonomy" id="335541"/>
    <lineage>
        <taxon>Bacteria</taxon>
        <taxon>Bacillati</taxon>
        <taxon>Bacillota</taxon>
        <taxon>Clostridia</taxon>
        <taxon>Eubacteriales</taxon>
        <taxon>Syntrophomonadaceae</taxon>
        <taxon>Syntrophomonas</taxon>
    </lineage>
</organism>
<dbReference type="eggNOG" id="COG1598">
    <property type="taxonomic scope" value="Bacteria"/>
</dbReference>
<dbReference type="PANTHER" id="PTHR34504">
    <property type="entry name" value="ANTITOXIN HICB"/>
    <property type="match status" value="1"/>
</dbReference>
<dbReference type="Gene3D" id="3.30.160.250">
    <property type="match status" value="1"/>
</dbReference>
<dbReference type="InterPro" id="IPR031807">
    <property type="entry name" value="HicB-like"/>
</dbReference>
<dbReference type="KEGG" id="swo:Swol_0620"/>
<dbReference type="STRING" id="335541.Swol_0620"/>
<dbReference type="EMBL" id="CP000448">
    <property type="protein sequence ID" value="ABI67949.1"/>
    <property type="molecule type" value="Genomic_DNA"/>
</dbReference>
<dbReference type="SUPFAM" id="SSF143100">
    <property type="entry name" value="TTHA1013/TTHA0281-like"/>
    <property type="match status" value="1"/>
</dbReference>
<dbReference type="Proteomes" id="UP000001968">
    <property type="component" value="Chromosome"/>
</dbReference>
<proteinExistence type="predicted"/>
<evidence type="ECO:0000313" key="2">
    <source>
        <dbReference type="EMBL" id="ABI67949.1"/>
    </source>
</evidence>
<dbReference type="AlphaFoldDB" id="Q0AZA5"/>
<dbReference type="InterPro" id="IPR051404">
    <property type="entry name" value="TA_system_antitoxin"/>
</dbReference>